<dbReference type="CDD" id="cd02214">
    <property type="entry name" value="cupin_MJ1618"/>
    <property type="match status" value="1"/>
</dbReference>
<dbReference type="Proteomes" id="UP000034849">
    <property type="component" value="Unassembled WGS sequence"/>
</dbReference>
<dbReference type="InterPro" id="IPR052044">
    <property type="entry name" value="PKS_Associated_Protein"/>
</dbReference>
<accession>A0A0G0GCB4</accession>
<reference evidence="2 3" key="1">
    <citation type="journal article" date="2015" name="Nature">
        <title>rRNA introns, odd ribosomes, and small enigmatic genomes across a large radiation of phyla.</title>
        <authorList>
            <person name="Brown C.T."/>
            <person name="Hug L.A."/>
            <person name="Thomas B.C."/>
            <person name="Sharon I."/>
            <person name="Castelle C.J."/>
            <person name="Singh A."/>
            <person name="Wilkins M.J."/>
            <person name="Williams K.H."/>
            <person name="Banfield J.F."/>
        </authorList>
    </citation>
    <scope>NUCLEOTIDE SEQUENCE [LARGE SCALE GENOMIC DNA]</scope>
</reference>
<name>A0A0G0GCB4_9BACT</name>
<dbReference type="EMBL" id="LBSX01000008">
    <property type="protein sequence ID" value="KKQ27592.1"/>
    <property type="molecule type" value="Genomic_DNA"/>
</dbReference>
<evidence type="ECO:0000313" key="2">
    <source>
        <dbReference type="EMBL" id="KKQ27592.1"/>
    </source>
</evidence>
<comment type="caution">
    <text evidence="2">The sequence shown here is derived from an EMBL/GenBank/DDBJ whole genome shotgun (WGS) entry which is preliminary data.</text>
</comment>
<gene>
    <name evidence="2" type="ORF">US42_C0008G0105</name>
</gene>
<proteinExistence type="predicted"/>
<dbReference type="InterPro" id="IPR011051">
    <property type="entry name" value="RmlC_Cupin_sf"/>
</dbReference>
<dbReference type="AlphaFoldDB" id="A0A0G0GCB4"/>
<dbReference type="InterPro" id="IPR013096">
    <property type="entry name" value="Cupin_2"/>
</dbReference>
<dbReference type="STRING" id="1619046.US42_C0008G0105"/>
<dbReference type="SUPFAM" id="SSF51182">
    <property type="entry name" value="RmlC-like cupins"/>
    <property type="match status" value="1"/>
</dbReference>
<dbReference type="PANTHER" id="PTHR36114:SF1">
    <property type="entry name" value="16.7 KDA PROTEIN IN WHIE LOCUS"/>
    <property type="match status" value="1"/>
</dbReference>
<dbReference type="PANTHER" id="PTHR36114">
    <property type="entry name" value="16.7 KDA PROTEIN IN WHIE LOCUS"/>
    <property type="match status" value="1"/>
</dbReference>
<feature type="domain" description="Cupin type-2" evidence="1">
    <location>
        <begin position="49"/>
        <end position="108"/>
    </location>
</feature>
<evidence type="ECO:0000313" key="3">
    <source>
        <dbReference type="Proteomes" id="UP000034849"/>
    </source>
</evidence>
<evidence type="ECO:0000259" key="1">
    <source>
        <dbReference type="Pfam" id="PF07883"/>
    </source>
</evidence>
<organism evidence="2 3">
    <name type="scientific">Candidatus Magasanikbacteria bacterium GW2011_GWC2_37_14</name>
    <dbReference type="NCBI Taxonomy" id="1619046"/>
    <lineage>
        <taxon>Bacteria</taxon>
        <taxon>Candidatus Magasanikiibacteriota</taxon>
    </lineage>
</organism>
<sequence>MLIKKFANQKEIIAGDNCLLREFINVEHGDKVDCRYSLAWSKMPVTKKTWKHTMKTSEVYFILKGKGKMYINDEAEEVGVYDTVYIPPNATQYIENIGEEDLEFICIVDPAWRKEDEVVLES</sequence>
<dbReference type="InterPro" id="IPR014710">
    <property type="entry name" value="RmlC-like_jellyroll"/>
</dbReference>
<dbReference type="Pfam" id="PF07883">
    <property type="entry name" value="Cupin_2"/>
    <property type="match status" value="1"/>
</dbReference>
<protein>
    <submittedName>
        <fullName evidence="2">Cupin</fullName>
    </submittedName>
</protein>
<dbReference type="Gene3D" id="2.60.120.10">
    <property type="entry name" value="Jelly Rolls"/>
    <property type="match status" value="1"/>
</dbReference>